<dbReference type="GO" id="GO:0006457">
    <property type="term" value="P:protein folding"/>
    <property type="evidence" value="ECO:0007669"/>
    <property type="project" value="InterPro"/>
</dbReference>
<protein>
    <submittedName>
        <fullName evidence="3">Subunit of tubulin prefoldin</fullName>
    </submittedName>
</protein>
<dbReference type="SUPFAM" id="SSF46579">
    <property type="entry name" value="Prefoldin"/>
    <property type="match status" value="1"/>
</dbReference>
<dbReference type="FunFam" id="1.10.287.370:FF:000004">
    <property type="entry name" value="Probable prefoldin subunit 5"/>
    <property type="match status" value="1"/>
</dbReference>
<reference evidence="3" key="1">
    <citation type="submission" date="2020-05" db="EMBL/GenBank/DDBJ databases">
        <title>Phylogenomic resolution of chytrid fungi.</title>
        <authorList>
            <person name="Stajich J.E."/>
            <person name="Amses K."/>
            <person name="Simmons R."/>
            <person name="Seto K."/>
            <person name="Myers J."/>
            <person name="Bonds A."/>
            <person name="Quandt C.A."/>
            <person name="Barry K."/>
            <person name="Liu P."/>
            <person name="Grigoriev I."/>
            <person name="Longcore J.E."/>
            <person name="James T.Y."/>
        </authorList>
    </citation>
    <scope>NUCLEOTIDE SEQUENCE</scope>
    <source>
        <strain evidence="3">JEL0318</strain>
    </source>
</reference>
<name>A0AAD5SLY3_9FUNG</name>
<comment type="caution">
    <text evidence="3">The sequence shown here is derived from an EMBL/GenBank/DDBJ whole genome shotgun (WGS) entry which is preliminary data.</text>
</comment>
<dbReference type="PANTHER" id="PTHR12674">
    <property type="entry name" value="PREFOLDIN SUBUNIT 5"/>
    <property type="match status" value="1"/>
</dbReference>
<evidence type="ECO:0000256" key="1">
    <source>
        <dbReference type="ARBA" id="ARBA00010048"/>
    </source>
</evidence>
<dbReference type="GO" id="GO:1990113">
    <property type="term" value="P:RNA polymerase I assembly"/>
    <property type="evidence" value="ECO:0007669"/>
    <property type="project" value="TreeGrafter"/>
</dbReference>
<dbReference type="GO" id="GO:1990114">
    <property type="term" value="P:RNA polymerase II core complex assembly"/>
    <property type="evidence" value="ECO:0007669"/>
    <property type="project" value="TreeGrafter"/>
</dbReference>
<dbReference type="GO" id="GO:0016272">
    <property type="term" value="C:prefoldin complex"/>
    <property type="evidence" value="ECO:0007669"/>
    <property type="project" value="InterPro"/>
</dbReference>
<keyword evidence="4" id="KW-1185">Reference proteome</keyword>
<dbReference type="CDD" id="cd23157">
    <property type="entry name" value="Prefoldin_5"/>
    <property type="match status" value="1"/>
</dbReference>
<comment type="similarity">
    <text evidence="1">Belongs to the prefoldin subunit alpha family.</text>
</comment>
<dbReference type="InterPro" id="IPR004127">
    <property type="entry name" value="Prefoldin_subunit_alpha"/>
</dbReference>
<keyword evidence="2" id="KW-0143">Chaperone</keyword>
<dbReference type="GO" id="GO:0051082">
    <property type="term" value="F:unfolded protein binding"/>
    <property type="evidence" value="ECO:0007669"/>
    <property type="project" value="InterPro"/>
</dbReference>
<dbReference type="InterPro" id="IPR011599">
    <property type="entry name" value="PFD_alpha_archaea"/>
</dbReference>
<sequence length="153" mass="17345">MAQNTQIDPLTAPLQQLQMYQQRLQEDIETLTTSYASLRTVQAKYNDCLDSLKVITSENRGKTVLVPLTNSLYVPGELSDVESVIVDVGTGYFVDKPIPDAKDYYKRKVDYIQTNLNGLQGTITEERKKLTDISELIALRVEMQRKQAAETKK</sequence>
<dbReference type="Pfam" id="PF02996">
    <property type="entry name" value="Prefoldin"/>
    <property type="match status" value="1"/>
</dbReference>
<dbReference type="GO" id="GO:0005737">
    <property type="term" value="C:cytoplasm"/>
    <property type="evidence" value="ECO:0007669"/>
    <property type="project" value="TreeGrafter"/>
</dbReference>
<organism evidence="3 4">
    <name type="scientific">Rhizophlyctis rosea</name>
    <dbReference type="NCBI Taxonomy" id="64517"/>
    <lineage>
        <taxon>Eukaryota</taxon>
        <taxon>Fungi</taxon>
        <taxon>Fungi incertae sedis</taxon>
        <taxon>Chytridiomycota</taxon>
        <taxon>Chytridiomycota incertae sedis</taxon>
        <taxon>Chytridiomycetes</taxon>
        <taxon>Rhizophlyctidales</taxon>
        <taxon>Rhizophlyctidaceae</taxon>
        <taxon>Rhizophlyctis</taxon>
    </lineage>
</organism>
<dbReference type="Gene3D" id="1.10.287.370">
    <property type="match status" value="1"/>
</dbReference>
<evidence type="ECO:0000256" key="2">
    <source>
        <dbReference type="ARBA" id="ARBA00023186"/>
    </source>
</evidence>
<gene>
    <name evidence="3" type="primary">GIM5</name>
    <name evidence="3" type="ORF">HK097_006413</name>
</gene>
<dbReference type="InterPro" id="IPR009053">
    <property type="entry name" value="Prefoldin"/>
</dbReference>
<dbReference type="Proteomes" id="UP001212841">
    <property type="component" value="Unassembled WGS sequence"/>
</dbReference>
<dbReference type="NCBIfam" id="TIGR00293">
    <property type="entry name" value="prefoldin subunit alpha"/>
    <property type="match status" value="1"/>
</dbReference>
<proteinExistence type="inferred from homology"/>
<evidence type="ECO:0000313" key="4">
    <source>
        <dbReference type="Proteomes" id="UP001212841"/>
    </source>
</evidence>
<dbReference type="EMBL" id="JADGJD010000030">
    <property type="protein sequence ID" value="KAJ3056506.1"/>
    <property type="molecule type" value="Genomic_DNA"/>
</dbReference>
<dbReference type="AlphaFoldDB" id="A0AAD5SLY3"/>
<evidence type="ECO:0000313" key="3">
    <source>
        <dbReference type="EMBL" id="KAJ3056506.1"/>
    </source>
</evidence>
<accession>A0AAD5SLY3</accession>
<dbReference type="GO" id="GO:1990115">
    <property type="term" value="P:RNA polymerase III assembly"/>
    <property type="evidence" value="ECO:0007669"/>
    <property type="project" value="TreeGrafter"/>
</dbReference>
<dbReference type="PANTHER" id="PTHR12674:SF2">
    <property type="entry name" value="PREFOLDIN SUBUNIT 5"/>
    <property type="match status" value="1"/>
</dbReference>